<evidence type="ECO:0000256" key="5">
    <source>
        <dbReference type="ARBA" id="ARBA00022884"/>
    </source>
</evidence>
<comment type="caution">
    <text evidence="8">The sequence shown here is derived from an EMBL/GenBank/DDBJ whole genome shotgun (WGS) entry which is preliminary data.</text>
</comment>
<dbReference type="GO" id="GO:0003729">
    <property type="term" value="F:mRNA binding"/>
    <property type="evidence" value="ECO:0007669"/>
    <property type="project" value="TreeGrafter"/>
</dbReference>
<dbReference type="GO" id="GO:0006417">
    <property type="term" value="P:regulation of translation"/>
    <property type="evidence" value="ECO:0007669"/>
    <property type="project" value="UniProtKB-KW"/>
</dbReference>
<feature type="repeat" description="Pumilio" evidence="6">
    <location>
        <begin position="628"/>
        <end position="663"/>
    </location>
</feature>
<dbReference type="InterPro" id="IPR033712">
    <property type="entry name" value="Pumilio_RNA-bd"/>
</dbReference>
<dbReference type="InterPro" id="IPR033133">
    <property type="entry name" value="PUM-HD"/>
</dbReference>
<dbReference type="InterPro" id="IPR011989">
    <property type="entry name" value="ARM-like"/>
</dbReference>
<dbReference type="Gene3D" id="1.25.10.10">
    <property type="entry name" value="Leucine-rich Repeat Variant"/>
    <property type="match status" value="1"/>
</dbReference>
<dbReference type="PROSITE" id="PS50303">
    <property type="entry name" value="PUM_HD"/>
    <property type="match status" value="1"/>
</dbReference>
<evidence type="ECO:0000313" key="8">
    <source>
        <dbReference type="EMBL" id="KAK4793463.1"/>
    </source>
</evidence>
<dbReference type="SUPFAM" id="SSF48371">
    <property type="entry name" value="ARM repeat"/>
    <property type="match status" value="1"/>
</dbReference>
<evidence type="ECO:0000256" key="6">
    <source>
        <dbReference type="PROSITE-ProRule" id="PRU00317"/>
    </source>
</evidence>
<proteinExistence type="predicted"/>
<dbReference type="PROSITE" id="PS50302">
    <property type="entry name" value="PUM"/>
    <property type="match status" value="7"/>
</dbReference>
<dbReference type="GO" id="GO:0005737">
    <property type="term" value="C:cytoplasm"/>
    <property type="evidence" value="ECO:0007669"/>
    <property type="project" value="UniProtKB-SubCell"/>
</dbReference>
<evidence type="ECO:0000256" key="2">
    <source>
        <dbReference type="ARBA" id="ARBA00022490"/>
    </source>
</evidence>
<feature type="repeat" description="Pumilio" evidence="6">
    <location>
        <begin position="869"/>
        <end position="910"/>
    </location>
</feature>
<keyword evidence="5" id="KW-0694">RNA-binding</keyword>
<sequence length="954" mass="106468">MNPTACENDILSHPAYLSYYYSSENVNPRLPPPLLSKEDWRAVQRFQAGASSLGGMEDFRNNSPVEDGNSSSLFSIQPGDSELSVHKSENDLMELRMSNRQASGKWLEGGLDRSTHLLGSVLGTRRKSFANILQEGLEQSSTLLDQPSHPQNQKALADMLERMSISDSQLAGLSNGGIGTMGNLLSGASHTTHVRLPSPDGINSGSFASVGASLSRNPIPEVMVVERSSCNRYLPSEAGIFLGQRNNAIGSSFQNGRSLRMAKLDEIAGSQSASFTKVRNASETSLLQFHLHKSSNSQLGFSSNMSAGHNRSLHQLIDDTSSSRFSNSSKVTDSEFETSALGYINFPRRTASSANLHSERKFLGPEYLERIEDCYFQSESVQNIDYSGYIHDGYSSNRQLKSALNGSAPICIEDKMIFKRMQFDFGNDINPALAEPAYVQYAHSNSDNAAWALAGAPEFCQMKASLGSSLHGRDELQKAYAEALHAQQKQQFDLQLAKSTAQNHQNMGNLKFGMRTPYTGVTRVNSGITPVRYGTPMLNEEGTAHFTSMVRTSAEAPMVQWFSTSRGNTEAKSGSSLLDEFKNKSKSFELSDILCRVVEFSSDQYGSRFIQQKLETATVEEKNKILPEIMPHARTLMTDVFGNYVIQQFFEHGTKCQRKELASQLTGHVLPLSLQMYGCRVIQKALEVIEIDLQTQMVAELDGYVMKCVRDQNGNHVIQKCIECVPRDRIEFIISAFCGQVVALSMHPYGCRVIQVFTRLFLRLFVWLDSYYLNLFFFIQRVLEYCDDPGIQIVMDEVMESVCTLAQDQYGNYVIQHVLEHGKSHERSAIIRKLTGQIVRMSQQKFASNVVEKCLTFGSSEERQLLIQEIIGPTDENEPLQAMMRDPFGNYVVQKVLETCDDKNLEFLLTSIRVHLDTLKRYTYGKHIVSRVEKLITAGERRIGLPSSLSSSGI</sequence>
<protein>
    <recommendedName>
        <fullName evidence="7">PUM-HD domain-containing protein</fullName>
    </recommendedName>
</protein>
<feature type="repeat" description="Pumilio" evidence="6">
    <location>
        <begin position="700"/>
        <end position="735"/>
    </location>
</feature>
<evidence type="ECO:0000256" key="1">
    <source>
        <dbReference type="ARBA" id="ARBA00004496"/>
    </source>
</evidence>
<dbReference type="Pfam" id="PF07990">
    <property type="entry name" value="NABP"/>
    <property type="match status" value="2"/>
</dbReference>
<feature type="repeat" description="Pumilio" evidence="6">
    <location>
        <begin position="833"/>
        <end position="868"/>
    </location>
</feature>
<dbReference type="EMBL" id="JAXQNO010000008">
    <property type="protein sequence ID" value="KAK4793463.1"/>
    <property type="molecule type" value="Genomic_DNA"/>
</dbReference>
<dbReference type="InterPro" id="IPR012940">
    <property type="entry name" value="NABP"/>
</dbReference>
<accession>A0AAN7M8T2</accession>
<evidence type="ECO:0000259" key="7">
    <source>
        <dbReference type="PROSITE" id="PS50303"/>
    </source>
</evidence>
<dbReference type="Pfam" id="PF00806">
    <property type="entry name" value="PUF"/>
    <property type="match status" value="9"/>
</dbReference>
<keyword evidence="2" id="KW-0963">Cytoplasm</keyword>
<gene>
    <name evidence="8" type="ORF">SAY86_023898</name>
</gene>
<dbReference type="InterPro" id="IPR001313">
    <property type="entry name" value="Pumilio_RNA-bd_rpt"/>
</dbReference>
<organism evidence="8 9">
    <name type="scientific">Trapa natans</name>
    <name type="common">Water chestnut</name>
    <dbReference type="NCBI Taxonomy" id="22666"/>
    <lineage>
        <taxon>Eukaryota</taxon>
        <taxon>Viridiplantae</taxon>
        <taxon>Streptophyta</taxon>
        <taxon>Embryophyta</taxon>
        <taxon>Tracheophyta</taxon>
        <taxon>Spermatophyta</taxon>
        <taxon>Magnoliopsida</taxon>
        <taxon>eudicotyledons</taxon>
        <taxon>Gunneridae</taxon>
        <taxon>Pentapetalae</taxon>
        <taxon>rosids</taxon>
        <taxon>malvids</taxon>
        <taxon>Myrtales</taxon>
        <taxon>Lythraceae</taxon>
        <taxon>Trapa</taxon>
    </lineage>
</organism>
<feature type="repeat" description="Pumilio" evidence="6">
    <location>
        <begin position="592"/>
        <end position="627"/>
    </location>
</feature>
<evidence type="ECO:0000313" key="9">
    <source>
        <dbReference type="Proteomes" id="UP001346149"/>
    </source>
</evidence>
<dbReference type="AlphaFoldDB" id="A0AAN7M8T2"/>
<keyword evidence="9" id="KW-1185">Reference proteome</keyword>
<dbReference type="PANTHER" id="PTHR12537:SF12">
    <property type="entry name" value="MATERNAL PROTEIN PUMILIO"/>
    <property type="match status" value="1"/>
</dbReference>
<dbReference type="PANTHER" id="PTHR12537">
    <property type="entry name" value="RNA BINDING PROTEIN PUMILIO-RELATED"/>
    <property type="match status" value="1"/>
</dbReference>
<evidence type="ECO:0000256" key="4">
    <source>
        <dbReference type="ARBA" id="ARBA00022845"/>
    </source>
</evidence>
<feature type="domain" description="PUM-HD" evidence="7">
    <location>
        <begin position="569"/>
        <end position="936"/>
    </location>
</feature>
<dbReference type="CDD" id="cd07920">
    <property type="entry name" value="Pumilio"/>
    <property type="match status" value="1"/>
</dbReference>
<keyword evidence="3" id="KW-0677">Repeat</keyword>
<reference evidence="8 9" key="1">
    <citation type="journal article" date="2023" name="Hortic Res">
        <title>Pangenome of water caltrop reveals structural variations and asymmetric subgenome divergence after allopolyploidization.</title>
        <authorList>
            <person name="Zhang X."/>
            <person name="Chen Y."/>
            <person name="Wang L."/>
            <person name="Yuan Y."/>
            <person name="Fang M."/>
            <person name="Shi L."/>
            <person name="Lu R."/>
            <person name="Comes H.P."/>
            <person name="Ma Y."/>
            <person name="Chen Y."/>
            <person name="Huang G."/>
            <person name="Zhou Y."/>
            <person name="Zheng Z."/>
            <person name="Qiu Y."/>
        </authorList>
    </citation>
    <scope>NUCLEOTIDE SEQUENCE [LARGE SCALE GENOMIC DNA]</scope>
    <source>
        <strain evidence="8">F231</strain>
    </source>
</reference>
<name>A0AAN7M8T2_TRANT</name>
<comment type="subcellular location">
    <subcellularLocation>
        <location evidence="1">Cytoplasm</location>
    </subcellularLocation>
</comment>
<feature type="repeat" description="Pumilio" evidence="6">
    <location>
        <begin position="664"/>
        <end position="699"/>
    </location>
</feature>
<keyword evidence="4" id="KW-0810">Translation regulation</keyword>
<evidence type="ECO:0000256" key="3">
    <source>
        <dbReference type="ARBA" id="ARBA00022737"/>
    </source>
</evidence>
<feature type="repeat" description="Pumilio" evidence="6">
    <location>
        <begin position="797"/>
        <end position="832"/>
    </location>
</feature>
<dbReference type="Proteomes" id="UP001346149">
    <property type="component" value="Unassembled WGS sequence"/>
</dbReference>
<dbReference type="SMART" id="SM00025">
    <property type="entry name" value="Pumilio"/>
    <property type="match status" value="8"/>
</dbReference>
<dbReference type="InterPro" id="IPR016024">
    <property type="entry name" value="ARM-type_fold"/>
</dbReference>